<dbReference type="STRING" id="445932.Emin_0428"/>
<accession>B2KBG3</accession>
<dbReference type="AlphaFoldDB" id="B2KBG3"/>
<proteinExistence type="predicted"/>
<dbReference type="KEGG" id="emi:Emin_0428"/>
<keyword evidence="3" id="KW-1185">Reference proteome</keyword>
<organism evidence="2 3">
    <name type="scientific">Elusimicrobium minutum (strain Pei191)</name>
    <dbReference type="NCBI Taxonomy" id="445932"/>
    <lineage>
        <taxon>Bacteria</taxon>
        <taxon>Pseudomonadati</taxon>
        <taxon>Elusimicrobiota</taxon>
        <taxon>Elusimicrobia</taxon>
        <taxon>Elusimicrobiales</taxon>
        <taxon>Elusimicrobiaceae</taxon>
        <taxon>Elusimicrobium</taxon>
    </lineage>
</organism>
<gene>
    <name evidence="2" type="ordered locus">Emin_0428</name>
</gene>
<sequence>MGNNIRKMFFAFLFLYVAAFVFGQSAAEPSLKAVEMSITAYQNDAMAFAVKDGFNKTKSLRVPREDPSIDKLTFEINAFLGDRNNGGYIKNKGAKIDYAKELPKVKVILAGEIHFFNSEEQVEGILKSFKNPYLASEFFSTDMEDEIEVYRLTKDDFYIPSYAPELKELRAKLIKLAGNSHIIALENGRMYEPKKIAEKINEADDYIMASLIASSSFEFHKTVVGLGYRNGFWLDRLSDIIKDDNTIVVYGGMGHMLYGAESGSLSDRLAAENIETAVIFLISKQRLDVRVAQGLGPGLTLVKMPEPEKYGFDFMVIHD</sequence>
<evidence type="ECO:0000313" key="3">
    <source>
        <dbReference type="Proteomes" id="UP000001029"/>
    </source>
</evidence>
<evidence type="ECO:0000313" key="2">
    <source>
        <dbReference type="EMBL" id="ACC97985.1"/>
    </source>
</evidence>
<name>B2KBG3_ELUMP</name>
<dbReference type="HOGENOM" id="CLU_857222_0_0_0"/>
<keyword evidence="1" id="KW-0732">Signal</keyword>
<dbReference type="RefSeq" id="WP_012414600.1">
    <property type="nucleotide sequence ID" value="NC_010644.1"/>
</dbReference>
<dbReference type="Proteomes" id="UP000001029">
    <property type="component" value="Chromosome"/>
</dbReference>
<feature type="signal peptide" evidence="1">
    <location>
        <begin position="1"/>
        <end position="26"/>
    </location>
</feature>
<reference evidence="2 3" key="1">
    <citation type="journal article" date="2009" name="Appl. Environ. Microbiol.">
        <title>Genomic analysis of 'Elusimicrobium minutum,' the first cultivated representative of the phylum 'Elusimicrobia' (formerly termite group 1).</title>
        <authorList>
            <person name="Herlemann D.P.R."/>
            <person name="Geissinger O."/>
            <person name="Ikeda-Ohtsubo W."/>
            <person name="Kunin V."/>
            <person name="Sun H."/>
            <person name="Lapidus A."/>
            <person name="Hugenholtz P."/>
            <person name="Brune A."/>
        </authorList>
    </citation>
    <scope>NUCLEOTIDE SEQUENCE [LARGE SCALE GENOMIC DNA]</scope>
    <source>
        <strain evidence="2 3">Pei191</strain>
    </source>
</reference>
<evidence type="ECO:0008006" key="4">
    <source>
        <dbReference type="Google" id="ProtNLM"/>
    </source>
</evidence>
<protein>
    <recommendedName>
        <fullName evidence="4">Haem-binding uptake Tiki superfamily ChaN domain-containing protein</fullName>
    </recommendedName>
</protein>
<feature type="chain" id="PRO_5002779810" description="Haem-binding uptake Tiki superfamily ChaN domain-containing protein" evidence="1">
    <location>
        <begin position="27"/>
        <end position="319"/>
    </location>
</feature>
<dbReference type="EMBL" id="CP001055">
    <property type="protein sequence ID" value="ACC97985.1"/>
    <property type="molecule type" value="Genomic_DNA"/>
</dbReference>
<evidence type="ECO:0000256" key="1">
    <source>
        <dbReference type="SAM" id="SignalP"/>
    </source>
</evidence>